<dbReference type="Pfam" id="PF02458">
    <property type="entry name" value="Transferase"/>
    <property type="match status" value="1"/>
</dbReference>
<dbReference type="RefSeq" id="XP_022475317.1">
    <property type="nucleotide sequence ID" value="XM_022618175.1"/>
</dbReference>
<evidence type="ECO:0000313" key="3">
    <source>
        <dbReference type="Proteomes" id="UP000176998"/>
    </source>
</evidence>
<proteinExistence type="predicted"/>
<dbReference type="InterPro" id="IPR050317">
    <property type="entry name" value="Plant_Fungal_Acyltransferase"/>
</dbReference>
<name>A0A1G4BA19_9PEZI</name>
<dbReference type="GO" id="GO:0016747">
    <property type="term" value="F:acyltransferase activity, transferring groups other than amino-acyl groups"/>
    <property type="evidence" value="ECO:0007669"/>
    <property type="project" value="TreeGrafter"/>
</dbReference>
<keyword evidence="1" id="KW-0808">Transferase</keyword>
<accession>A0A1G4BA19</accession>
<dbReference type="AlphaFoldDB" id="A0A1G4BA19"/>
<dbReference type="PANTHER" id="PTHR31642">
    <property type="entry name" value="TRICHOTHECENE 3-O-ACETYLTRANSFERASE"/>
    <property type="match status" value="1"/>
</dbReference>
<dbReference type="PANTHER" id="PTHR31642:SF310">
    <property type="entry name" value="FATTY ALCOHOL:CAFFEOYL-COA ACYLTRANSFERASE"/>
    <property type="match status" value="1"/>
</dbReference>
<evidence type="ECO:0000256" key="1">
    <source>
        <dbReference type="ARBA" id="ARBA00022679"/>
    </source>
</evidence>
<dbReference type="Gene3D" id="3.30.559.10">
    <property type="entry name" value="Chloramphenicol acetyltransferase-like domain"/>
    <property type="match status" value="2"/>
</dbReference>
<evidence type="ECO:0008006" key="4">
    <source>
        <dbReference type="Google" id="ProtNLM"/>
    </source>
</evidence>
<dbReference type="OrthoDB" id="1862401at2759"/>
<dbReference type="STRING" id="1209926.A0A1G4BA19"/>
<organism evidence="2 3">
    <name type="scientific">Colletotrichum orchidophilum</name>
    <dbReference type="NCBI Taxonomy" id="1209926"/>
    <lineage>
        <taxon>Eukaryota</taxon>
        <taxon>Fungi</taxon>
        <taxon>Dikarya</taxon>
        <taxon>Ascomycota</taxon>
        <taxon>Pezizomycotina</taxon>
        <taxon>Sordariomycetes</taxon>
        <taxon>Hypocreomycetidae</taxon>
        <taxon>Glomerellales</taxon>
        <taxon>Glomerellaceae</taxon>
        <taxon>Colletotrichum</taxon>
    </lineage>
</organism>
<dbReference type="EMBL" id="MJBS01000049">
    <property type="protein sequence ID" value="OHE98166.1"/>
    <property type="molecule type" value="Genomic_DNA"/>
</dbReference>
<comment type="caution">
    <text evidence="2">The sequence shown here is derived from an EMBL/GenBank/DDBJ whole genome shotgun (WGS) entry which is preliminary data.</text>
</comment>
<keyword evidence="3" id="KW-1185">Reference proteome</keyword>
<gene>
    <name evidence="2" type="ORF">CORC01_06534</name>
</gene>
<protein>
    <recommendedName>
        <fullName evidence="4">Trichothecene 3-O-acetyltransferase</fullName>
    </recommendedName>
</protein>
<dbReference type="InterPro" id="IPR023213">
    <property type="entry name" value="CAT-like_dom_sf"/>
</dbReference>
<sequence>MGGISVVPTIHLGPLDQIAPRIYVRSIFIFNQDEEYSTAETLKHLKLRFRTALARWPFLAGEIRPATNSRRPNELELAYDLNDALIDPDQRQDIVAYSSVTNLEGLDYQELKKRGMPPSFMDKDVLSLSPNHPKPGESCPPMTMKITEVSGGGLFVCFSTHHAIFDGGFIKAFLEYFGQGDEEDPLSVFVDEHNKRPSMIPYVTTDIENTLFPEYDFTTNGTVAGTNTLSEKPPRPVCVLFSIPNATLSDLHGQALTHVREKHGDKAFVSKADTLSAMIWVHVTRCRLIHLSQHDQTSFTITADARPRLSPAFPADAWGNVYTQTSSVAKVEDLIQTSASGTLPPNAVPAILDASWRVRQAISQASTPGYIPARIALASSLPDPTMEGQAFKKALRPDHAGLGCSVWTHMGADVDFGIPGTKGRADYVRKTWSANDGSMNIMQRRGITKGEAPWEVLLALREDDMERICDPNELGRWASTWCA</sequence>
<reference evidence="2 3" key="1">
    <citation type="submission" date="2016-09" db="EMBL/GenBank/DDBJ databases">
        <authorList>
            <person name="Capua I."/>
            <person name="De Benedictis P."/>
            <person name="Joannis T."/>
            <person name="Lombin L.H."/>
            <person name="Cattoli G."/>
        </authorList>
    </citation>
    <scope>NUCLEOTIDE SEQUENCE [LARGE SCALE GENOMIC DNA]</scope>
    <source>
        <strain evidence="2 3">IMI 309357</strain>
    </source>
</reference>
<dbReference type="GeneID" id="34559685"/>
<dbReference type="Proteomes" id="UP000176998">
    <property type="component" value="Unassembled WGS sequence"/>
</dbReference>
<evidence type="ECO:0000313" key="2">
    <source>
        <dbReference type="EMBL" id="OHE98166.1"/>
    </source>
</evidence>